<accession>A0A2M4B5T1</accession>
<organism evidence="2">
    <name type="scientific">Anopheles triannulatus</name>
    <dbReference type="NCBI Taxonomy" id="58253"/>
    <lineage>
        <taxon>Eukaryota</taxon>
        <taxon>Metazoa</taxon>
        <taxon>Ecdysozoa</taxon>
        <taxon>Arthropoda</taxon>
        <taxon>Hexapoda</taxon>
        <taxon>Insecta</taxon>
        <taxon>Pterygota</taxon>
        <taxon>Neoptera</taxon>
        <taxon>Endopterygota</taxon>
        <taxon>Diptera</taxon>
        <taxon>Nematocera</taxon>
        <taxon>Culicoidea</taxon>
        <taxon>Culicidae</taxon>
        <taxon>Anophelinae</taxon>
        <taxon>Anopheles</taxon>
    </lineage>
</organism>
<protein>
    <submittedName>
        <fullName evidence="2">Putative secreted protein</fullName>
    </submittedName>
</protein>
<feature type="chain" id="PRO_5014695143" evidence="1">
    <location>
        <begin position="23"/>
        <end position="77"/>
    </location>
</feature>
<keyword evidence="1" id="KW-0732">Signal</keyword>
<name>A0A2M4B5T1_9DIPT</name>
<proteinExistence type="predicted"/>
<evidence type="ECO:0000313" key="2">
    <source>
        <dbReference type="EMBL" id="MBW48409.1"/>
    </source>
</evidence>
<reference evidence="2" key="1">
    <citation type="submission" date="2018-01" db="EMBL/GenBank/DDBJ databases">
        <title>An insight into the sialome of Amazonian anophelines.</title>
        <authorList>
            <person name="Ribeiro J.M."/>
            <person name="Scarpassa V."/>
            <person name="Calvo E."/>
        </authorList>
    </citation>
    <scope>NUCLEOTIDE SEQUENCE</scope>
    <source>
        <tissue evidence="2">Salivary glands</tissue>
    </source>
</reference>
<feature type="signal peptide" evidence="1">
    <location>
        <begin position="1"/>
        <end position="22"/>
    </location>
</feature>
<sequence>MMAACLVWSSLHFLCNLLSLFGERPLFTVSQISSDQGPFLGEPWALRYGRLLCRLFCSFPPHSGHLAEDASPKRCRY</sequence>
<dbReference type="AlphaFoldDB" id="A0A2M4B5T1"/>
<evidence type="ECO:0000256" key="1">
    <source>
        <dbReference type="SAM" id="SignalP"/>
    </source>
</evidence>
<dbReference type="EMBL" id="GGFK01015088">
    <property type="protein sequence ID" value="MBW48409.1"/>
    <property type="molecule type" value="Transcribed_RNA"/>
</dbReference>